<protein>
    <submittedName>
        <fullName evidence="1">Uncharacterized protein</fullName>
    </submittedName>
</protein>
<accession>A0A1R3JPM6</accession>
<organism evidence="1 2">
    <name type="scientific">Corchorus olitorius</name>
    <dbReference type="NCBI Taxonomy" id="93759"/>
    <lineage>
        <taxon>Eukaryota</taxon>
        <taxon>Viridiplantae</taxon>
        <taxon>Streptophyta</taxon>
        <taxon>Embryophyta</taxon>
        <taxon>Tracheophyta</taxon>
        <taxon>Spermatophyta</taxon>
        <taxon>Magnoliopsida</taxon>
        <taxon>eudicotyledons</taxon>
        <taxon>Gunneridae</taxon>
        <taxon>Pentapetalae</taxon>
        <taxon>rosids</taxon>
        <taxon>malvids</taxon>
        <taxon>Malvales</taxon>
        <taxon>Malvaceae</taxon>
        <taxon>Grewioideae</taxon>
        <taxon>Apeibeae</taxon>
        <taxon>Corchorus</taxon>
    </lineage>
</organism>
<sequence>MPELNRELPSLFQNVATLPVVLSVTSAELSHCSRDHVKVPIWLMVRSCRNKTTWY</sequence>
<gene>
    <name evidence="1" type="ORF">COLO4_15115</name>
</gene>
<comment type="caution">
    <text evidence="1">The sequence shown here is derived from an EMBL/GenBank/DDBJ whole genome shotgun (WGS) entry which is preliminary data.</text>
</comment>
<proteinExistence type="predicted"/>
<evidence type="ECO:0000313" key="2">
    <source>
        <dbReference type="Proteomes" id="UP000187203"/>
    </source>
</evidence>
<reference evidence="2" key="1">
    <citation type="submission" date="2013-09" db="EMBL/GenBank/DDBJ databases">
        <title>Corchorus olitorius genome sequencing.</title>
        <authorList>
            <person name="Alam M."/>
            <person name="Haque M.S."/>
            <person name="Islam M.S."/>
            <person name="Emdad E.M."/>
            <person name="Islam M.M."/>
            <person name="Ahmed B."/>
            <person name="Halim A."/>
            <person name="Hossen Q.M.M."/>
            <person name="Hossain M.Z."/>
            <person name="Ahmed R."/>
            <person name="Khan M.M."/>
            <person name="Islam R."/>
            <person name="Rashid M.M."/>
            <person name="Khan S.A."/>
            <person name="Rahman M.S."/>
            <person name="Alam M."/>
            <person name="Yahiya A.S."/>
            <person name="Khan M.S."/>
            <person name="Azam M.S."/>
            <person name="Haque T."/>
            <person name="Lashkar M.Z.H."/>
            <person name="Akhand A.I."/>
            <person name="Morshed G."/>
            <person name="Roy S."/>
            <person name="Uddin K.S."/>
            <person name="Rabeya T."/>
            <person name="Hossain A.S."/>
            <person name="Chowdhury A."/>
            <person name="Snigdha A.R."/>
            <person name="Mortoza M.S."/>
            <person name="Matin S.A."/>
            <person name="Hoque S.M.E."/>
            <person name="Islam M.K."/>
            <person name="Roy D.K."/>
            <person name="Haider R."/>
            <person name="Moosa M.M."/>
            <person name="Elias S.M."/>
            <person name="Hasan A.M."/>
            <person name="Jahan S."/>
            <person name="Shafiuddin M."/>
            <person name="Mahmood N."/>
            <person name="Shommy N.S."/>
        </authorList>
    </citation>
    <scope>NUCLEOTIDE SEQUENCE [LARGE SCALE GENOMIC DNA]</scope>
    <source>
        <strain evidence="2">cv. O-4</strain>
    </source>
</reference>
<name>A0A1R3JPM6_9ROSI</name>
<dbReference type="AlphaFoldDB" id="A0A1R3JPM6"/>
<evidence type="ECO:0000313" key="1">
    <source>
        <dbReference type="EMBL" id="OMO96751.1"/>
    </source>
</evidence>
<dbReference type="EMBL" id="AWUE01015563">
    <property type="protein sequence ID" value="OMO96751.1"/>
    <property type="molecule type" value="Genomic_DNA"/>
</dbReference>
<keyword evidence="2" id="KW-1185">Reference proteome</keyword>
<dbReference type="Proteomes" id="UP000187203">
    <property type="component" value="Unassembled WGS sequence"/>
</dbReference>